<accession>Q3Z6R0</accession>
<gene>
    <name evidence="2" type="ordered locus">DET1378</name>
</gene>
<proteinExistence type="predicted"/>
<dbReference type="STRING" id="243164.DET1378"/>
<feature type="transmembrane region" description="Helical" evidence="1">
    <location>
        <begin position="137"/>
        <end position="155"/>
    </location>
</feature>
<evidence type="ECO:0000256" key="1">
    <source>
        <dbReference type="SAM" id="Phobius"/>
    </source>
</evidence>
<evidence type="ECO:0000313" key="3">
    <source>
        <dbReference type="Proteomes" id="UP000008289"/>
    </source>
</evidence>
<feature type="transmembrane region" description="Helical" evidence="1">
    <location>
        <begin position="110"/>
        <end position="131"/>
    </location>
</feature>
<keyword evidence="1" id="KW-1133">Transmembrane helix</keyword>
<reference evidence="2 3" key="1">
    <citation type="journal article" date="2005" name="Science">
        <title>Genome sequence of the PCE-dechlorinating bacterium Dehalococcoides ethenogenes.</title>
        <authorList>
            <person name="Seshadri R."/>
            <person name="Adrian L."/>
            <person name="Fouts D.E."/>
            <person name="Eisen J.A."/>
            <person name="Phillippy A.M."/>
            <person name="Methe B.A."/>
            <person name="Ward N.L."/>
            <person name="Nelson W.C."/>
            <person name="Deboy R.T."/>
            <person name="Khouri H.M."/>
            <person name="Kolonay J.F."/>
            <person name="Dodson R.J."/>
            <person name="Daugherty S.C."/>
            <person name="Brinkac L.M."/>
            <person name="Sullivan S.A."/>
            <person name="Madupu R."/>
            <person name="Nelson K.E."/>
            <person name="Kang K.H."/>
            <person name="Impraim M."/>
            <person name="Tran K."/>
            <person name="Robinson J.M."/>
            <person name="Forberger H.A."/>
            <person name="Fraser C.M."/>
            <person name="Zinder S.H."/>
            <person name="Heidelberg J.F."/>
        </authorList>
    </citation>
    <scope>NUCLEOTIDE SEQUENCE [LARGE SCALE GENOMIC DNA]</scope>
    <source>
        <strain evidence="3">ATCC BAA-2266 / KCTC 15142 / 195</strain>
    </source>
</reference>
<dbReference type="eggNOG" id="COG2020">
    <property type="taxonomic scope" value="Bacteria"/>
</dbReference>
<keyword evidence="1" id="KW-0472">Membrane</keyword>
<dbReference type="InParanoid" id="Q3Z6R0"/>
<keyword evidence="1" id="KW-0812">Transmembrane</keyword>
<keyword evidence="3" id="KW-1185">Reference proteome</keyword>
<sequence>MCLPYLEHVLCIYWCNRFFTGTYLDFVALKKLPLLKPILWLSGSTLLVYAGFMVCFNGNSFLLPVWLNAAGWAVFAAGIYFFLYSLFVNLPFGKTYVKTGVGDKLVTSGFYALVRHPGVPWFVLAMAGMTLGAGTDFALWAAVIWSLLDILLVYIQDRWVFGKMFPGYAQYQKTTPMLIPNRKSIAAYIKQRNFSNTIQGEAK</sequence>
<feature type="transmembrane region" description="Helical" evidence="1">
    <location>
        <begin position="69"/>
        <end position="90"/>
    </location>
</feature>
<dbReference type="HOGENOM" id="CLU_114452_0_0_0"/>
<dbReference type="AlphaFoldDB" id="Q3Z6R0"/>
<dbReference type="KEGG" id="det:DET1378"/>
<dbReference type="Gene3D" id="1.20.120.1630">
    <property type="match status" value="1"/>
</dbReference>
<dbReference type="EMBL" id="CP000027">
    <property type="protein sequence ID" value="AAW39362.1"/>
    <property type="molecule type" value="Genomic_DNA"/>
</dbReference>
<protein>
    <submittedName>
        <fullName evidence="2">Membrane protein, putative</fullName>
    </submittedName>
</protein>
<evidence type="ECO:0000313" key="2">
    <source>
        <dbReference type="EMBL" id="AAW39362.1"/>
    </source>
</evidence>
<name>Q3Z6R0_DEHM1</name>
<organism evidence="2 3">
    <name type="scientific">Dehalococcoides mccartyi (strain ATCC BAA-2266 / KCTC 15142 / 195)</name>
    <name type="common">Dehalococcoides ethenogenes (strain 195)</name>
    <dbReference type="NCBI Taxonomy" id="243164"/>
    <lineage>
        <taxon>Bacteria</taxon>
        <taxon>Bacillati</taxon>
        <taxon>Chloroflexota</taxon>
        <taxon>Dehalococcoidia</taxon>
        <taxon>Dehalococcoidales</taxon>
        <taxon>Dehalococcoidaceae</taxon>
        <taxon>Dehalococcoides</taxon>
    </lineage>
</organism>
<dbReference type="Proteomes" id="UP000008289">
    <property type="component" value="Chromosome"/>
</dbReference>
<feature type="transmembrane region" description="Helical" evidence="1">
    <location>
        <begin position="38"/>
        <end position="63"/>
    </location>
</feature>